<reference evidence="2 3" key="1">
    <citation type="submission" date="2019-12" db="EMBL/GenBank/DDBJ databases">
        <title>Whole genome sequencing of endophytic Actinobacterium Micromonospora sp. MPMI6T.</title>
        <authorList>
            <person name="Evv R."/>
            <person name="Podile A.R."/>
        </authorList>
    </citation>
    <scope>NUCLEOTIDE SEQUENCE [LARGE SCALE GENOMIC DNA]</scope>
    <source>
        <strain evidence="2 3">MPMI6</strain>
    </source>
</reference>
<comment type="similarity">
    <text evidence="1">Belongs to the UPF0065 (bug) family.</text>
</comment>
<comment type="caution">
    <text evidence="2">The sequence shown here is derived from an EMBL/GenBank/DDBJ whole genome shotgun (WGS) entry which is preliminary data.</text>
</comment>
<dbReference type="Pfam" id="PF03401">
    <property type="entry name" value="TctC"/>
    <property type="match status" value="1"/>
</dbReference>
<sequence length="178" mass="19089">MPASSAWTTESIFSWPIFSGRLWRTWTWDLEQTLGGKFNLIPFEGGSAGKVTALLGKKVDVIIASPSAVVANVQSGRFRILATLGSQRAVSFPDVPTATELGYTVVEDTVNGFALPAGTPEEIVQAYSKALEKVVADPTFVDAVGKLGFNANFLDARKQAELWDQREKEAAPVIAATG</sequence>
<dbReference type="Gene3D" id="3.40.190.10">
    <property type="entry name" value="Periplasmic binding protein-like II"/>
    <property type="match status" value="1"/>
</dbReference>
<dbReference type="InterPro" id="IPR005064">
    <property type="entry name" value="BUG"/>
</dbReference>
<evidence type="ECO:0000256" key="1">
    <source>
        <dbReference type="ARBA" id="ARBA00006987"/>
    </source>
</evidence>
<gene>
    <name evidence="2" type="ORF">GSF22_21895</name>
</gene>
<accession>A0ABS3VVR2</accession>
<dbReference type="EMBL" id="WVUH01000216">
    <property type="protein sequence ID" value="MBO4208642.1"/>
    <property type="molecule type" value="Genomic_DNA"/>
</dbReference>
<name>A0ABS3VVR2_MICEH</name>
<dbReference type="RefSeq" id="WP_208815627.1">
    <property type="nucleotide sequence ID" value="NZ_WVUH01000216.1"/>
</dbReference>
<organism evidence="2 3">
    <name type="scientific">Micromonospora echinofusca</name>
    <dbReference type="NCBI Taxonomy" id="47858"/>
    <lineage>
        <taxon>Bacteria</taxon>
        <taxon>Bacillati</taxon>
        <taxon>Actinomycetota</taxon>
        <taxon>Actinomycetes</taxon>
        <taxon>Micromonosporales</taxon>
        <taxon>Micromonosporaceae</taxon>
        <taxon>Micromonospora</taxon>
    </lineage>
</organism>
<evidence type="ECO:0000313" key="2">
    <source>
        <dbReference type="EMBL" id="MBO4208642.1"/>
    </source>
</evidence>
<evidence type="ECO:0000313" key="3">
    <source>
        <dbReference type="Proteomes" id="UP000823521"/>
    </source>
</evidence>
<protein>
    <recommendedName>
        <fullName evidence="4">Tripartite tricarboxylate transporter family receptor</fullName>
    </recommendedName>
</protein>
<proteinExistence type="inferred from homology"/>
<dbReference type="PANTHER" id="PTHR42928">
    <property type="entry name" value="TRICARBOXYLATE-BINDING PROTEIN"/>
    <property type="match status" value="1"/>
</dbReference>
<dbReference type="SUPFAM" id="SSF53850">
    <property type="entry name" value="Periplasmic binding protein-like II"/>
    <property type="match status" value="1"/>
</dbReference>
<dbReference type="PANTHER" id="PTHR42928:SF5">
    <property type="entry name" value="BLR1237 PROTEIN"/>
    <property type="match status" value="1"/>
</dbReference>
<dbReference type="Proteomes" id="UP000823521">
    <property type="component" value="Unassembled WGS sequence"/>
</dbReference>
<keyword evidence="3" id="KW-1185">Reference proteome</keyword>
<evidence type="ECO:0008006" key="4">
    <source>
        <dbReference type="Google" id="ProtNLM"/>
    </source>
</evidence>